<dbReference type="Pfam" id="PF02653">
    <property type="entry name" value="BPD_transp_2"/>
    <property type="match status" value="1"/>
</dbReference>
<feature type="transmembrane region" description="Helical" evidence="6">
    <location>
        <begin position="12"/>
        <end position="29"/>
    </location>
</feature>
<evidence type="ECO:0000256" key="4">
    <source>
        <dbReference type="ARBA" id="ARBA00022989"/>
    </source>
</evidence>
<dbReference type="Proteomes" id="UP000450917">
    <property type="component" value="Unassembled WGS sequence"/>
</dbReference>
<feature type="transmembrane region" description="Helical" evidence="6">
    <location>
        <begin position="117"/>
        <end position="136"/>
    </location>
</feature>
<keyword evidence="2" id="KW-1003">Cell membrane</keyword>
<evidence type="ECO:0000256" key="2">
    <source>
        <dbReference type="ARBA" id="ARBA00022475"/>
    </source>
</evidence>
<proteinExistence type="predicted"/>
<sequence length="339" mass="36872">MAKLDAILYGNRWKPFIGLIAIILALPFFVHAPHIFTVLILIGLYSIITVGLSLLIGYTGQISLGHAAFFGIGAYVSGMLTTKAAMSPWLAMILGMVVTFGIAYLIGIPILKLKGHFLALATLGFNIIIYILIVGLSDYTGGPLGLHSIPTLSLFGLDLSNPLYFYYFIWTVVGLVIIFSTNIVRSPIGRLLRSIHDSEIATQTLGVNVAKYKVAIFAISAAYASLAGSFYAHFINFIAPPTFYINFSILLLIMVMVGGSHSIWGAMLGTGTIMFLQELIRYIGKDYLHLSGPVEIVVYGFMIVIVMMFAPRGVISILSGAWVKASRSKTKMMKEAKGV</sequence>
<feature type="transmembrane region" description="Helical" evidence="6">
    <location>
        <begin position="214"/>
        <end position="232"/>
    </location>
</feature>
<evidence type="ECO:0000313" key="7">
    <source>
        <dbReference type="EMBL" id="MUG69260.1"/>
    </source>
</evidence>
<keyword evidence="8" id="KW-1185">Reference proteome</keyword>
<comment type="caution">
    <text evidence="7">The sequence shown here is derived from an EMBL/GenBank/DDBJ whole genome shotgun (WGS) entry which is preliminary data.</text>
</comment>
<evidence type="ECO:0000256" key="3">
    <source>
        <dbReference type="ARBA" id="ARBA00022692"/>
    </source>
</evidence>
<dbReference type="PANTHER" id="PTHR30482:SF18">
    <property type="entry name" value="BRANCHED AMINO ACID TRANSPORT SYSTEM PERMEASE"/>
    <property type="match status" value="1"/>
</dbReference>
<organism evidence="7 8">
    <name type="scientific">Paenibacillus validus</name>
    <dbReference type="NCBI Taxonomy" id="44253"/>
    <lineage>
        <taxon>Bacteria</taxon>
        <taxon>Bacillati</taxon>
        <taxon>Bacillota</taxon>
        <taxon>Bacilli</taxon>
        <taxon>Bacillales</taxon>
        <taxon>Paenibacillaceae</taxon>
        <taxon>Paenibacillus</taxon>
    </lineage>
</organism>
<name>A0A7X2Z7N7_9BACL</name>
<evidence type="ECO:0000313" key="8">
    <source>
        <dbReference type="Proteomes" id="UP000450917"/>
    </source>
</evidence>
<evidence type="ECO:0000256" key="5">
    <source>
        <dbReference type="ARBA" id="ARBA00023136"/>
    </source>
</evidence>
<keyword evidence="5 6" id="KW-0472">Membrane</keyword>
<dbReference type="PANTHER" id="PTHR30482">
    <property type="entry name" value="HIGH-AFFINITY BRANCHED-CHAIN AMINO ACID TRANSPORT SYSTEM PERMEASE"/>
    <property type="match status" value="1"/>
</dbReference>
<comment type="subcellular location">
    <subcellularLocation>
        <location evidence="1">Cell membrane</location>
        <topology evidence="1">Multi-pass membrane protein</topology>
    </subcellularLocation>
</comment>
<feature type="transmembrane region" description="Helical" evidence="6">
    <location>
        <begin position="164"/>
        <end position="184"/>
    </location>
</feature>
<feature type="transmembrane region" description="Helical" evidence="6">
    <location>
        <begin position="62"/>
        <end position="80"/>
    </location>
</feature>
<protein>
    <submittedName>
        <fullName evidence="7">Branched-chain amino acid ABC transporter permease</fullName>
    </submittedName>
</protein>
<dbReference type="RefSeq" id="WP_127607201.1">
    <property type="nucleotide sequence ID" value="NZ_JARTHJ010000067.1"/>
</dbReference>
<dbReference type="AlphaFoldDB" id="A0A7X2Z7N7"/>
<keyword evidence="3 6" id="KW-0812">Transmembrane</keyword>
<dbReference type="InterPro" id="IPR001851">
    <property type="entry name" value="ABC_transp_permease"/>
</dbReference>
<evidence type="ECO:0000256" key="6">
    <source>
        <dbReference type="SAM" id="Phobius"/>
    </source>
</evidence>
<dbReference type="CDD" id="cd06581">
    <property type="entry name" value="TM_PBP1_LivM_like"/>
    <property type="match status" value="1"/>
</dbReference>
<feature type="transmembrane region" description="Helical" evidence="6">
    <location>
        <begin position="35"/>
        <end position="55"/>
    </location>
</feature>
<feature type="transmembrane region" description="Helical" evidence="6">
    <location>
        <begin position="86"/>
        <end position="105"/>
    </location>
</feature>
<feature type="transmembrane region" description="Helical" evidence="6">
    <location>
        <begin position="296"/>
        <end position="323"/>
    </location>
</feature>
<evidence type="ECO:0000256" key="1">
    <source>
        <dbReference type="ARBA" id="ARBA00004651"/>
    </source>
</evidence>
<dbReference type="EMBL" id="WNZX01000001">
    <property type="protein sequence ID" value="MUG69260.1"/>
    <property type="molecule type" value="Genomic_DNA"/>
</dbReference>
<dbReference type="GO" id="GO:0015658">
    <property type="term" value="F:branched-chain amino acid transmembrane transporter activity"/>
    <property type="evidence" value="ECO:0007669"/>
    <property type="project" value="InterPro"/>
</dbReference>
<accession>A0A7X2Z7N7</accession>
<dbReference type="InterPro" id="IPR043428">
    <property type="entry name" value="LivM-like"/>
</dbReference>
<dbReference type="GO" id="GO:0005886">
    <property type="term" value="C:plasma membrane"/>
    <property type="evidence" value="ECO:0007669"/>
    <property type="project" value="UniProtKB-SubCell"/>
</dbReference>
<feature type="transmembrane region" description="Helical" evidence="6">
    <location>
        <begin position="238"/>
        <end position="257"/>
    </location>
</feature>
<reference evidence="7 8" key="1">
    <citation type="submission" date="2019-11" db="EMBL/GenBank/DDBJ databases">
        <title>Draft genome sequences of five Paenibacillus species of dairy origin.</title>
        <authorList>
            <person name="Olajide A.M."/>
            <person name="Chen S."/>
            <person name="Lapointe G."/>
        </authorList>
    </citation>
    <scope>NUCLEOTIDE SEQUENCE [LARGE SCALE GENOMIC DNA]</scope>
    <source>
        <strain evidence="7 8">2CS3</strain>
    </source>
</reference>
<keyword evidence="4 6" id="KW-1133">Transmembrane helix</keyword>
<gene>
    <name evidence="7" type="ORF">GNP93_01075</name>
</gene>